<dbReference type="EMBL" id="CACVKT020009167">
    <property type="protein sequence ID" value="CAC5420786.1"/>
    <property type="molecule type" value="Genomic_DNA"/>
</dbReference>
<evidence type="ECO:0000313" key="2">
    <source>
        <dbReference type="Proteomes" id="UP000507470"/>
    </source>
</evidence>
<organism evidence="1 2">
    <name type="scientific">Mytilus coruscus</name>
    <name type="common">Sea mussel</name>
    <dbReference type="NCBI Taxonomy" id="42192"/>
    <lineage>
        <taxon>Eukaryota</taxon>
        <taxon>Metazoa</taxon>
        <taxon>Spiralia</taxon>
        <taxon>Lophotrochozoa</taxon>
        <taxon>Mollusca</taxon>
        <taxon>Bivalvia</taxon>
        <taxon>Autobranchia</taxon>
        <taxon>Pteriomorphia</taxon>
        <taxon>Mytilida</taxon>
        <taxon>Mytiloidea</taxon>
        <taxon>Mytilidae</taxon>
        <taxon>Mytilinae</taxon>
        <taxon>Mytilus</taxon>
    </lineage>
</organism>
<keyword evidence="2" id="KW-1185">Reference proteome</keyword>
<dbReference type="Proteomes" id="UP000507470">
    <property type="component" value="Unassembled WGS sequence"/>
</dbReference>
<dbReference type="PANTHER" id="PTHR46579">
    <property type="entry name" value="F5/8 TYPE C DOMAIN-CONTAINING PROTEIN-RELATED"/>
    <property type="match status" value="1"/>
</dbReference>
<dbReference type="AlphaFoldDB" id="A0A6J8ELM3"/>
<dbReference type="OrthoDB" id="5984388at2759"/>
<reference evidence="1 2" key="1">
    <citation type="submission" date="2020-06" db="EMBL/GenBank/DDBJ databases">
        <authorList>
            <person name="Li R."/>
            <person name="Bekaert M."/>
        </authorList>
    </citation>
    <scope>NUCLEOTIDE SEQUENCE [LARGE SCALE GENOMIC DNA]</scope>
    <source>
        <strain evidence="2">wild</strain>
    </source>
</reference>
<dbReference type="PANTHER" id="PTHR46579:SF2">
    <property type="entry name" value="C2H2-TYPE DOMAIN-CONTAINING PROTEIN"/>
    <property type="match status" value="1"/>
</dbReference>
<name>A0A6J8ELM3_MYTCO</name>
<proteinExistence type="predicted"/>
<protein>
    <submittedName>
        <fullName evidence="1">Uncharacterized protein</fullName>
    </submittedName>
</protein>
<sequence>MEDKKVVVGDDDFRSIQERLEPFQCPSDIGRLPKQFSSSFGSFNADQYKNWTLLFSIYALFDLLPSEHLDCWRKFVLDCRRLCSIFITVNNAKVADRLLVEFCKKFEKLYGQDFVTPNMHLHVHLYDCILDFGPVYSFWLFSFERENGILGSYKTN</sequence>
<accession>A0A6J8ELM3</accession>
<evidence type="ECO:0000313" key="1">
    <source>
        <dbReference type="EMBL" id="CAC5420786.1"/>
    </source>
</evidence>
<gene>
    <name evidence="1" type="ORF">MCOR_52975</name>
</gene>